<gene>
    <name evidence="2" type="ORF">HA41_00065</name>
</gene>
<comment type="caution">
    <text evidence="2">The sequence shown here is derived from an EMBL/GenBank/DDBJ whole genome shotgun (WGS) entry which is preliminary data.</text>
</comment>
<feature type="chain" id="PRO_5012168134" evidence="1">
    <location>
        <begin position="23"/>
        <end position="127"/>
    </location>
</feature>
<sequence>MITPVRIIPAAIMKAISSSATAADEIKILNRTTKEISYQTHCSAEGADATLQQQFVHDISKTHPAEILVNSFSCLCPAFNNAFGDYRQTGHHFVHSATPTSELFSGAFQPGQSEIFLKSLLLNSPLI</sequence>
<keyword evidence="3" id="KW-1185">Reference proteome</keyword>
<evidence type="ECO:0000313" key="3">
    <source>
        <dbReference type="Proteomes" id="UP000193933"/>
    </source>
</evidence>
<feature type="signal peptide" evidence="1">
    <location>
        <begin position="1"/>
        <end position="22"/>
    </location>
</feature>
<evidence type="ECO:0000256" key="1">
    <source>
        <dbReference type="SAM" id="SignalP"/>
    </source>
</evidence>
<dbReference type="EMBL" id="MLFN01000001">
    <property type="protein sequence ID" value="ORM55874.1"/>
    <property type="molecule type" value="Genomic_DNA"/>
</dbReference>
<dbReference type="AlphaFoldDB" id="A0A1X1C2G5"/>
<evidence type="ECO:0000313" key="2">
    <source>
        <dbReference type="EMBL" id="ORM55874.1"/>
    </source>
</evidence>
<reference evidence="2 3" key="1">
    <citation type="journal article" date="2017" name="Antonie Van Leeuwenhoek">
        <title>Phylogenomic resolution of the bacterial genus Pantoea and its relationship with Erwinia and Tatumella.</title>
        <authorList>
            <person name="Palmer M."/>
            <person name="Steenkamp E.T."/>
            <person name="Coetzee M.P."/>
            <person name="Chan W.Y."/>
            <person name="van Zyl E."/>
            <person name="De Maayer P."/>
            <person name="Coutinho T.A."/>
            <person name="Blom J."/>
            <person name="Smits T.H."/>
            <person name="Duffy B."/>
            <person name="Venter S.N."/>
        </authorList>
    </citation>
    <scope>NUCLEOTIDE SEQUENCE [LARGE SCALE GENOMIC DNA]</scope>
    <source>
        <strain evidence="2 3">LMG 24534</strain>
    </source>
</reference>
<keyword evidence="1" id="KW-0732">Signal</keyword>
<organism evidence="2 3">
    <name type="scientific">Pantoea conspicua</name>
    <dbReference type="NCBI Taxonomy" id="472705"/>
    <lineage>
        <taxon>Bacteria</taxon>
        <taxon>Pseudomonadati</taxon>
        <taxon>Pseudomonadota</taxon>
        <taxon>Gammaproteobacteria</taxon>
        <taxon>Enterobacterales</taxon>
        <taxon>Erwiniaceae</taxon>
        <taxon>Pantoea</taxon>
    </lineage>
</organism>
<accession>A0A1X1C2G5</accession>
<dbReference type="RefSeq" id="WP_094119027.1">
    <property type="nucleotide sequence ID" value="NZ_MLFN01000001.1"/>
</dbReference>
<proteinExistence type="predicted"/>
<dbReference type="Proteomes" id="UP000193933">
    <property type="component" value="Unassembled WGS sequence"/>
</dbReference>
<protein>
    <submittedName>
        <fullName evidence="2">Uncharacterized protein</fullName>
    </submittedName>
</protein>
<name>A0A1X1C2G5_9GAMM</name>